<dbReference type="AlphaFoldDB" id="A0A8H3C406"/>
<evidence type="ECO:0000256" key="1">
    <source>
        <dbReference type="SAM" id="Phobius"/>
    </source>
</evidence>
<evidence type="ECO:0000313" key="3">
    <source>
        <dbReference type="Proteomes" id="UP000663853"/>
    </source>
</evidence>
<feature type="transmembrane region" description="Helical" evidence="1">
    <location>
        <begin position="81"/>
        <end position="100"/>
    </location>
</feature>
<accession>A0A8H3C406</accession>
<evidence type="ECO:0008006" key="4">
    <source>
        <dbReference type="Google" id="ProtNLM"/>
    </source>
</evidence>
<dbReference type="Proteomes" id="UP000663853">
    <property type="component" value="Unassembled WGS sequence"/>
</dbReference>
<name>A0A8H3C406_9AGAM</name>
<keyword evidence="1" id="KW-1133">Transmembrane helix</keyword>
<dbReference type="EMBL" id="CAJMXA010001952">
    <property type="protein sequence ID" value="CAE6473285.1"/>
    <property type="molecule type" value="Genomic_DNA"/>
</dbReference>
<feature type="transmembrane region" description="Helical" evidence="1">
    <location>
        <begin position="170"/>
        <end position="189"/>
    </location>
</feature>
<gene>
    <name evidence="2" type="ORF">RDB_LOCUS77843</name>
</gene>
<reference evidence="2" key="1">
    <citation type="submission" date="2021-01" db="EMBL/GenBank/DDBJ databases">
        <authorList>
            <person name="Kaushik A."/>
        </authorList>
    </citation>
    <scope>NUCLEOTIDE SEQUENCE</scope>
    <source>
        <strain evidence="2">AG6-10EEA</strain>
    </source>
</reference>
<organism evidence="2 3">
    <name type="scientific">Rhizoctonia solani</name>
    <dbReference type="NCBI Taxonomy" id="456999"/>
    <lineage>
        <taxon>Eukaryota</taxon>
        <taxon>Fungi</taxon>
        <taxon>Dikarya</taxon>
        <taxon>Basidiomycota</taxon>
        <taxon>Agaricomycotina</taxon>
        <taxon>Agaricomycetes</taxon>
        <taxon>Cantharellales</taxon>
        <taxon>Ceratobasidiaceae</taxon>
        <taxon>Rhizoctonia</taxon>
    </lineage>
</organism>
<protein>
    <recommendedName>
        <fullName evidence="4">Transmembrane protein</fullName>
    </recommendedName>
</protein>
<feature type="transmembrane region" description="Helical" evidence="1">
    <location>
        <begin position="107"/>
        <end position="128"/>
    </location>
</feature>
<comment type="caution">
    <text evidence="2">The sequence shown here is derived from an EMBL/GenBank/DDBJ whole genome shotgun (WGS) entry which is preliminary data.</text>
</comment>
<evidence type="ECO:0000313" key="2">
    <source>
        <dbReference type="EMBL" id="CAE6473285.1"/>
    </source>
</evidence>
<sequence length="304" mass="34252">MSNCPPEPEPDFCTTIISNSDIAGRGVRYAIYAQTILSMVVPSFIPYHEKAFRDLSRNAYLVSTSLMIASLIEWKTHGLSLFDALIVTMLTTMITAFVTINGPYIRILGLSINVSSFLFTTFWCYWGLQVWEDPSTFGIPPDRQNCTASTDTIFVVFGHNVSVTNSHLRGFALSMFAIGLITAFASLCYSTGWLAKYTFLGAAISKDNAARKFAKKIRLAKGRQQHMTRFGGLAGLIYLMVTIEQMVDRNNVKDQLSDWTYSQTIALILLLQQILDCTTYFKEEIQYRRAERMRTEAQARTDAV</sequence>
<keyword evidence="1" id="KW-0472">Membrane</keyword>
<proteinExistence type="predicted"/>
<keyword evidence="1" id="KW-0812">Transmembrane</keyword>